<reference evidence="3" key="1">
    <citation type="submission" date="2023-08" db="EMBL/GenBank/DDBJ databases">
        <authorList>
            <person name="Chen Y."/>
            <person name="Shah S."/>
            <person name="Dougan E. K."/>
            <person name="Thang M."/>
            <person name="Chan C."/>
        </authorList>
    </citation>
    <scope>NUCLEOTIDE SEQUENCE</scope>
</reference>
<feature type="compositionally biased region" description="Polar residues" evidence="2">
    <location>
        <begin position="15"/>
        <end position="29"/>
    </location>
</feature>
<gene>
    <name evidence="3" type="ORF">EVOR1521_LOCUS3364</name>
</gene>
<evidence type="ECO:0000256" key="1">
    <source>
        <dbReference type="SAM" id="Coils"/>
    </source>
</evidence>
<feature type="region of interest" description="Disordered" evidence="2">
    <location>
        <begin position="1"/>
        <end position="39"/>
    </location>
</feature>
<keyword evidence="1" id="KW-0175">Coiled coil</keyword>
<keyword evidence="4" id="KW-1185">Reference proteome</keyword>
<protein>
    <submittedName>
        <fullName evidence="3">Uncharacterized protein</fullName>
    </submittedName>
</protein>
<comment type="caution">
    <text evidence="3">The sequence shown here is derived from an EMBL/GenBank/DDBJ whole genome shotgun (WGS) entry which is preliminary data.</text>
</comment>
<dbReference type="EMBL" id="CAUJNA010000203">
    <property type="protein sequence ID" value="CAJ1373596.1"/>
    <property type="molecule type" value="Genomic_DNA"/>
</dbReference>
<accession>A0AA36HRA8</accession>
<dbReference type="AlphaFoldDB" id="A0AA36HRA8"/>
<evidence type="ECO:0000256" key="2">
    <source>
        <dbReference type="SAM" id="MobiDB-lite"/>
    </source>
</evidence>
<sequence length="142" mass="15163">MLPPLPLGGIREAASASSWHSARPTTGRSFSDRGQSDPGVLMEHAGRLAAIREAEKDEQAARQKALAKQAAELSQAAALGAAGRWRSPRVEVPGAKDALSNIADLRKAMQDLRRECLDARALSPMLVPSQPADVYKGRELAN</sequence>
<dbReference type="Proteomes" id="UP001178507">
    <property type="component" value="Unassembled WGS sequence"/>
</dbReference>
<evidence type="ECO:0000313" key="3">
    <source>
        <dbReference type="EMBL" id="CAJ1373596.1"/>
    </source>
</evidence>
<proteinExistence type="predicted"/>
<name>A0AA36HRA8_9DINO</name>
<feature type="coiled-coil region" evidence="1">
    <location>
        <begin position="95"/>
        <end position="122"/>
    </location>
</feature>
<evidence type="ECO:0000313" key="4">
    <source>
        <dbReference type="Proteomes" id="UP001178507"/>
    </source>
</evidence>
<organism evidence="3 4">
    <name type="scientific">Effrenium voratum</name>
    <dbReference type="NCBI Taxonomy" id="2562239"/>
    <lineage>
        <taxon>Eukaryota</taxon>
        <taxon>Sar</taxon>
        <taxon>Alveolata</taxon>
        <taxon>Dinophyceae</taxon>
        <taxon>Suessiales</taxon>
        <taxon>Symbiodiniaceae</taxon>
        <taxon>Effrenium</taxon>
    </lineage>
</organism>